<reference evidence="3" key="1">
    <citation type="submission" date="2020-08" db="EMBL/GenBank/DDBJ databases">
        <title>Genome public.</title>
        <authorList>
            <person name="Liu C."/>
            <person name="Sun Q."/>
        </authorList>
    </citation>
    <scope>NUCLEOTIDE SEQUENCE</scope>
    <source>
        <strain evidence="3">NSJ-63</strain>
    </source>
</reference>
<dbReference type="EMBL" id="JACRSS010000001">
    <property type="protein sequence ID" value="MBC8537371.1"/>
    <property type="molecule type" value="Genomic_DNA"/>
</dbReference>
<dbReference type="Proteomes" id="UP000617951">
    <property type="component" value="Unassembled WGS sequence"/>
</dbReference>
<dbReference type="PANTHER" id="PTHR33392">
    <property type="entry name" value="POLYISOPRENYL-TEICHOIC ACID--PEPTIDOGLYCAN TEICHOIC ACID TRANSFERASE TAGU"/>
    <property type="match status" value="1"/>
</dbReference>
<accession>A0A926DGD7</accession>
<evidence type="ECO:0000313" key="4">
    <source>
        <dbReference type="Proteomes" id="UP000617951"/>
    </source>
</evidence>
<sequence length="331" mass="36659">MKKWIKVLSGLLAVLLVACIGLVAWMYSIYKGISDDPFSAFKKPSTGSTITVKDSQNIEHTQTQGVVNILLLGIDSNAAREAAHKGYRSDTMILCSFDFTNNRLNMISVPRDTRTKVNKLDYDTGEVVDQTTNRINTAYTFGGGPDHYGAQNAMDCMEEFLSCDGEFDIPIDYYVSIDLDGLPKLAESLGGVEVVLDRTLSGIGKKGETVTINKKNIDDYLRRRYDDGGGDDGRAARQQEFIEAVIKKIQKMGAVQAAPKLFNDVLAYTKTNLTMEQIIALAKFADGFDMDTINRYRVTGTGKTFGGAWMLEADMDGLYDFILEEFYDPVA</sequence>
<dbReference type="PANTHER" id="PTHR33392:SF6">
    <property type="entry name" value="POLYISOPRENYL-TEICHOIC ACID--PEPTIDOGLYCAN TEICHOIC ACID TRANSFERASE TAGU"/>
    <property type="match status" value="1"/>
</dbReference>
<dbReference type="Gene3D" id="3.40.630.190">
    <property type="entry name" value="LCP protein"/>
    <property type="match status" value="1"/>
</dbReference>
<dbReference type="AlphaFoldDB" id="A0A926DGD7"/>
<comment type="caution">
    <text evidence="3">The sequence shown here is derived from an EMBL/GenBank/DDBJ whole genome shotgun (WGS) entry which is preliminary data.</text>
</comment>
<comment type="similarity">
    <text evidence="1">Belongs to the LytR/CpsA/Psr (LCP) family.</text>
</comment>
<feature type="domain" description="Cell envelope-related transcriptional attenuator" evidence="2">
    <location>
        <begin position="88"/>
        <end position="250"/>
    </location>
</feature>
<keyword evidence="4" id="KW-1185">Reference proteome</keyword>
<proteinExistence type="inferred from homology"/>
<dbReference type="NCBIfam" id="TIGR00350">
    <property type="entry name" value="lytR_cpsA_psr"/>
    <property type="match status" value="1"/>
</dbReference>
<dbReference type="Pfam" id="PF03816">
    <property type="entry name" value="LytR_cpsA_psr"/>
    <property type="match status" value="1"/>
</dbReference>
<organism evidence="3 4">
    <name type="scientific">Guopingia tenuis</name>
    <dbReference type="NCBI Taxonomy" id="2763656"/>
    <lineage>
        <taxon>Bacteria</taxon>
        <taxon>Bacillati</taxon>
        <taxon>Bacillota</taxon>
        <taxon>Clostridia</taxon>
        <taxon>Christensenellales</taxon>
        <taxon>Christensenellaceae</taxon>
        <taxon>Guopingia</taxon>
    </lineage>
</organism>
<dbReference type="InterPro" id="IPR004474">
    <property type="entry name" value="LytR_CpsA_psr"/>
</dbReference>
<evidence type="ECO:0000259" key="2">
    <source>
        <dbReference type="Pfam" id="PF03816"/>
    </source>
</evidence>
<name>A0A926DGD7_9FIRM</name>
<dbReference type="RefSeq" id="WP_249279301.1">
    <property type="nucleotide sequence ID" value="NZ_JACRSS010000001.1"/>
</dbReference>
<dbReference type="InterPro" id="IPR050922">
    <property type="entry name" value="LytR/CpsA/Psr_CW_biosynth"/>
</dbReference>
<protein>
    <submittedName>
        <fullName evidence="3">LCP family protein</fullName>
    </submittedName>
</protein>
<evidence type="ECO:0000256" key="1">
    <source>
        <dbReference type="ARBA" id="ARBA00006068"/>
    </source>
</evidence>
<gene>
    <name evidence="3" type="ORF">H8693_00280</name>
</gene>
<dbReference type="PROSITE" id="PS51257">
    <property type="entry name" value="PROKAR_LIPOPROTEIN"/>
    <property type="match status" value="1"/>
</dbReference>
<evidence type="ECO:0000313" key="3">
    <source>
        <dbReference type="EMBL" id="MBC8537371.1"/>
    </source>
</evidence>